<proteinExistence type="predicted"/>
<feature type="domain" description="Cyclodeaminase/cyclohydrolase" evidence="2">
    <location>
        <begin position="10"/>
        <end position="185"/>
    </location>
</feature>
<evidence type="ECO:0000259" key="2">
    <source>
        <dbReference type="Pfam" id="PF04961"/>
    </source>
</evidence>
<keyword evidence="1" id="KW-0472">Membrane</keyword>
<accession>A0A644W3V8</accession>
<dbReference type="InterPro" id="IPR036178">
    <property type="entry name" value="Formintransfe-cycloase-like_sf"/>
</dbReference>
<dbReference type="Pfam" id="PF04961">
    <property type="entry name" value="FTCD_C"/>
    <property type="match status" value="1"/>
</dbReference>
<feature type="transmembrane region" description="Helical" evidence="1">
    <location>
        <begin position="29"/>
        <end position="49"/>
    </location>
</feature>
<comment type="caution">
    <text evidence="3">The sequence shown here is derived from an EMBL/GenBank/DDBJ whole genome shotgun (WGS) entry which is preliminary data.</text>
</comment>
<dbReference type="InterPro" id="IPR007044">
    <property type="entry name" value="Cyclodeamin/CycHdrlase"/>
</dbReference>
<evidence type="ECO:0000256" key="1">
    <source>
        <dbReference type="SAM" id="Phobius"/>
    </source>
</evidence>
<name>A0A644W3V8_9ZZZZ</name>
<keyword evidence="1" id="KW-0812">Transmembrane</keyword>
<keyword evidence="1" id="KW-1133">Transmembrane helix</keyword>
<dbReference type="Gene3D" id="1.20.120.680">
    <property type="entry name" value="Formiminotetrahydrofolate cyclodeaminase monomer, up-and-down helical bundle"/>
    <property type="match status" value="1"/>
</dbReference>
<organism evidence="3">
    <name type="scientific">bioreactor metagenome</name>
    <dbReference type="NCBI Taxonomy" id="1076179"/>
    <lineage>
        <taxon>unclassified sequences</taxon>
        <taxon>metagenomes</taxon>
        <taxon>ecological metagenomes</taxon>
    </lineage>
</organism>
<evidence type="ECO:0000313" key="3">
    <source>
        <dbReference type="EMBL" id="MPL98268.1"/>
    </source>
</evidence>
<dbReference type="EC" id="3.5.4.9" evidence="3"/>
<dbReference type="EMBL" id="VSSQ01000598">
    <property type="protein sequence ID" value="MPL98268.1"/>
    <property type="molecule type" value="Genomic_DNA"/>
</dbReference>
<gene>
    <name evidence="3" type="primary">fchA_3</name>
    <name evidence="3" type="ORF">SDC9_44468</name>
</gene>
<keyword evidence="3" id="KW-0378">Hydrolase</keyword>
<sequence>MTEQLMDKPCKEFLAELASNAPTPGGGGAAALAGAIAAALTSMVANLTVGKKKYLAVEAQIRPILMSAEILRTRMEALVSADAAVFEGFMHAYKMPHTTEHEQSLRDKAIEVAAYDAAEVPLKIAESCMEVLEIASQIVLIGNKSAITDATVAAFLARAALRSACYNVQSNLLLIKDKEYVTKTEGYMLKLNHQALECEEKVVYETDIAMG</sequence>
<dbReference type="GO" id="GO:0004477">
    <property type="term" value="F:methenyltetrahydrofolate cyclohydrolase activity"/>
    <property type="evidence" value="ECO:0007669"/>
    <property type="project" value="UniProtKB-EC"/>
</dbReference>
<reference evidence="3" key="1">
    <citation type="submission" date="2019-08" db="EMBL/GenBank/DDBJ databases">
        <authorList>
            <person name="Kucharzyk K."/>
            <person name="Murdoch R.W."/>
            <person name="Higgins S."/>
            <person name="Loffler F."/>
        </authorList>
    </citation>
    <scope>NUCLEOTIDE SEQUENCE</scope>
</reference>
<protein>
    <submittedName>
        <fullName evidence="3">Methenyltetrahydrofolate cyclohydrolase</fullName>
        <ecNumber evidence="3">3.5.4.9</ecNumber>
    </submittedName>
</protein>
<dbReference type="AlphaFoldDB" id="A0A644W3V8"/>
<dbReference type="SUPFAM" id="SSF101262">
    <property type="entry name" value="Methenyltetrahydrofolate cyclohydrolase-like"/>
    <property type="match status" value="1"/>
</dbReference>